<sequence>MAWWSSISSASKLATSALKEAQKKIDKVLAIDDDVPQSGEQVESSGVFYFNENDLLAPESLLEREELGPTLAEVLTEAAPKHNRRASSSLSSGPMPESEVGEDVFESALLEQRLSSPASAPDVASSISMPQGNASSSLEMSTSGTLGAEPTPIQQSPTKVRTDQEDEVKTDKTSPKLDGSLTEVRIEVPAGGTGVAPILSKLRVDEESIATTTSSEIEVISTCTSVCEDSIPHLNVILNRSFIGTGGFDATASQDFLHQKLAEATKLLEAREAKLVEICRTNLSLQEVNEFLHAKLQEAGVPHDFSAANLQSLTDEFTERLATTERKLQAVARERDQLRAQLLTVNASSEQTIKRAYGEQEKALRARCARLESSLTDKETQLADLLAEGNRMAQEQLKTNNLVKIQRSKMKTLEVEKEKISDNLTKAQTEIGSLKSEIATLRESEKRLQESLNQLSRKNLKLEKDVVAVKNELDSSKAKAEALDRARLELESKLSDCAADLATAQRALLDARTRTEAIRDVEEEQQSLRDEVSTLRTQLEEMRITAVRQKLDAEQRLQRARQEVNHYREQLAESEARFESLGEAATSVAKPLLRQIQSLQAKLAEQANASEGTEQSLLALVADLKKRLEVAERAERLFQERLDGAETAADALRKELSLEREASSQMHDRLSQHNLQASSDRSHIEKLNAELASLHQQLIAAEDASDATSAALVAKKEEVVGLRSELAQVKAELAQALPKMATSTAAVSTSPHPLMGAYSRRSSGAQLLTLTSQDSDANPSLETTVSIQQSSPSPPPRPSPLPTGHFASSLSFLQSLLRQREGEVGQLRREVARLNETHERLLAALSEQTAKTNQGVPLNDSSPADEGDESSLLQRYEVLLQLYGRKLEENEELRMDLREAKEAYQAQLNDLLNKLNDGR</sequence>
<dbReference type="Proteomes" id="UP000017246">
    <property type="component" value="Unassembled WGS sequence"/>
</dbReference>
<evidence type="ECO:0000256" key="1">
    <source>
        <dbReference type="SAM" id="Coils"/>
    </source>
</evidence>
<proteinExistence type="predicted"/>
<feature type="compositionally biased region" description="Polar residues" evidence="2">
    <location>
        <begin position="772"/>
        <end position="789"/>
    </location>
</feature>
<evidence type="ECO:0000313" key="4">
    <source>
        <dbReference type="EMBL" id="CDS37589.1"/>
    </source>
</evidence>
<feature type="compositionally biased region" description="Polar residues" evidence="2">
    <location>
        <begin position="846"/>
        <end position="862"/>
    </location>
</feature>
<accession>A0A068XYR1</accession>
<evidence type="ECO:0000313" key="5">
    <source>
        <dbReference type="Proteomes" id="UP000017246"/>
    </source>
</evidence>
<feature type="compositionally biased region" description="Basic and acidic residues" evidence="2">
    <location>
        <begin position="659"/>
        <end position="671"/>
    </location>
</feature>
<dbReference type="Gene3D" id="1.20.5.340">
    <property type="match status" value="1"/>
</dbReference>
<keyword evidence="5" id="KW-1185">Reference proteome</keyword>
<feature type="compositionally biased region" description="Basic and acidic residues" evidence="2">
    <location>
        <begin position="160"/>
        <end position="175"/>
    </location>
</feature>
<feature type="region of interest" description="Disordered" evidence="2">
    <location>
        <begin position="659"/>
        <end position="678"/>
    </location>
</feature>
<feature type="coiled-coil region" evidence="1">
    <location>
        <begin position="314"/>
        <end position="341"/>
    </location>
</feature>
<keyword evidence="1" id="KW-0175">Coiled coil</keyword>
<dbReference type="Pfam" id="PF12325">
    <property type="entry name" value="TMF_TATA_bd"/>
    <property type="match status" value="1"/>
</dbReference>
<organism evidence="4 5">
    <name type="scientific">Echinococcus multilocularis</name>
    <name type="common">Fox tapeworm</name>
    <dbReference type="NCBI Taxonomy" id="6211"/>
    <lineage>
        <taxon>Eukaryota</taxon>
        <taxon>Metazoa</taxon>
        <taxon>Spiralia</taxon>
        <taxon>Lophotrochozoa</taxon>
        <taxon>Platyhelminthes</taxon>
        <taxon>Cestoda</taxon>
        <taxon>Eucestoda</taxon>
        <taxon>Cyclophyllidea</taxon>
        <taxon>Taeniidae</taxon>
        <taxon>Echinococcus</taxon>
    </lineage>
</organism>
<dbReference type="InterPro" id="IPR022091">
    <property type="entry name" value="TMF_TATA-bd"/>
</dbReference>
<dbReference type="GO" id="GO:0005794">
    <property type="term" value="C:Golgi apparatus"/>
    <property type="evidence" value="ECO:0007669"/>
    <property type="project" value="TreeGrafter"/>
</dbReference>
<gene>
    <name evidence="4" type="ORF">EmuJ_000484900</name>
</gene>
<feature type="coiled-coil region" evidence="1">
    <location>
        <begin position="368"/>
        <end position="493"/>
    </location>
</feature>
<dbReference type="AlphaFoldDB" id="A0A068XYR1"/>
<dbReference type="EMBL" id="LN902843">
    <property type="protein sequence ID" value="CDS37589.1"/>
    <property type="molecule type" value="Genomic_DNA"/>
</dbReference>
<dbReference type="OrthoDB" id="74178at2759"/>
<feature type="coiled-coil region" evidence="1">
    <location>
        <begin position="883"/>
        <end position="914"/>
    </location>
</feature>
<dbReference type="InterPro" id="IPR052602">
    <property type="entry name" value="Growth_transcription_reg"/>
</dbReference>
<reference evidence="4" key="2">
    <citation type="submission" date="2015-11" db="EMBL/GenBank/DDBJ databases">
        <authorList>
            <person name="Zhang Y."/>
            <person name="Guo Z."/>
        </authorList>
    </citation>
    <scope>NUCLEOTIDE SEQUENCE</scope>
</reference>
<feature type="region of interest" description="Disordered" evidence="2">
    <location>
        <begin position="116"/>
        <end position="178"/>
    </location>
</feature>
<feature type="compositionally biased region" description="Low complexity" evidence="2">
    <location>
        <begin position="116"/>
        <end position="128"/>
    </location>
</feature>
<evidence type="ECO:0000256" key="2">
    <source>
        <dbReference type="SAM" id="MobiDB-lite"/>
    </source>
</evidence>
<dbReference type="STRING" id="6211.A0A068XYR1"/>
<evidence type="ECO:0000259" key="3">
    <source>
        <dbReference type="Pfam" id="PF12325"/>
    </source>
</evidence>
<feature type="domain" description="TATA element modulatory factor 1 TATA binding" evidence="3">
    <location>
        <begin position="807"/>
        <end position="911"/>
    </location>
</feature>
<reference evidence="4" key="1">
    <citation type="journal article" date="2013" name="Nature">
        <title>The genomes of four tapeworm species reveal adaptations to parasitism.</title>
        <authorList>
            <person name="Tsai I.J."/>
            <person name="Zarowiecki M."/>
            <person name="Holroyd N."/>
            <person name="Garciarrubio A."/>
            <person name="Sanchez-Flores A."/>
            <person name="Brooks K.L."/>
            <person name="Tracey A."/>
            <person name="Bobes R.J."/>
            <person name="Fragoso G."/>
            <person name="Sciutto E."/>
            <person name="Aslett M."/>
            <person name="Beasley H."/>
            <person name="Bennett H.M."/>
            <person name="Cai J."/>
            <person name="Camicia F."/>
            <person name="Clark R."/>
            <person name="Cucher M."/>
            <person name="De Silva N."/>
            <person name="Day T.A."/>
            <person name="Deplazes P."/>
            <person name="Estrada K."/>
            <person name="Fernandez C."/>
            <person name="Holland P.W."/>
            <person name="Hou J."/>
            <person name="Hu S."/>
            <person name="Huckvale T."/>
            <person name="Hung S.S."/>
            <person name="Kamenetzky L."/>
            <person name="Keane J.A."/>
            <person name="Kiss F."/>
            <person name="Koziol U."/>
            <person name="Lambert O."/>
            <person name="Liu K."/>
            <person name="Luo X."/>
            <person name="Luo Y."/>
            <person name="Macchiaroli N."/>
            <person name="Nichol S."/>
            <person name="Paps J."/>
            <person name="Parkinson J."/>
            <person name="Pouchkina-Stantcheva N."/>
            <person name="Riddiford N."/>
            <person name="Rosenzvit M."/>
            <person name="Salinas G."/>
            <person name="Wasmuth J.D."/>
            <person name="Zamanian M."/>
            <person name="Zheng Y."/>
            <person name="Cai X."/>
            <person name="Soberon X."/>
            <person name="Olson P.D."/>
            <person name="Laclette J.P."/>
            <person name="Brehm K."/>
            <person name="Berriman M."/>
            <person name="Garciarrubio A."/>
            <person name="Bobes R.J."/>
            <person name="Fragoso G."/>
            <person name="Sanchez-Flores A."/>
            <person name="Estrada K."/>
            <person name="Cevallos M.A."/>
            <person name="Morett E."/>
            <person name="Gonzalez V."/>
            <person name="Portillo T."/>
            <person name="Ochoa-Leyva A."/>
            <person name="Jose M.V."/>
            <person name="Sciutto E."/>
            <person name="Landa A."/>
            <person name="Jimenez L."/>
            <person name="Valdes V."/>
            <person name="Carrero J.C."/>
            <person name="Larralde C."/>
            <person name="Morales-Montor J."/>
            <person name="Limon-Lason J."/>
            <person name="Soberon X."/>
            <person name="Laclette J.P."/>
        </authorList>
    </citation>
    <scope>NUCLEOTIDE SEQUENCE [LARGE SCALE GENOMIC DNA]</scope>
</reference>
<protein>
    <submittedName>
        <fullName evidence="4">TATA element modulatory factor</fullName>
    </submittedName>
</protein>
<dbReference type="eggNOG" id="KOG4673">
    <property type="taxonomic scope" value="Eukaryota"/>
</dbReference>
<name>A0A068XYR1_ECHMU</name>
<feature type="coiled-coil region" evidence="1">
    <location>
        <begin position="518"/>
        <end position="584"/>
    </location>
</feature>
<dbReference type="SUPFAM" id="SSF57997">
    <property type="entry name" value="Tropomyosin"/>
    <property type="match status" value="1"/>
</dbReference>
<feature type="region of interest" description="Disordered" evidence="2">
    <location>
        <begin position="72"/>
        <end position="102"/>
    </location>
</feature>
<feature type="region of interest" description="Disordered" evidence="2">
    <location>
        <begin position="772"/>
        <end position="805"/>
    </location>
</feature>
<dbReference type="PANTHER" id="PTHR46515">
    <property type="entry name" value="TATA ELEMENT MODULATORY FACTOR TMF1"/>
    <property type="match status" value="1"/>
</dbReference>
<dbReference type="OMA" id="EAVCRMT"/>
<feature type="region of interest" description="Disordered" evidence="2">
    <location>
        <begin position="846"/>
        <end position="870"/>
    </location>
</feature>
<feature type="compositionally biased region" description="Polar residues" evidence="2">
    <location>
        <begin position="129"/>
        <end position="145"/>
    </location>
</feature>
<dbReference type="GO" id="GO:0005783">
    <property type="term" value="C:endoplasmic reticulum"/>
    <property type="evidence" value="ECO:0007669"/>
    <property type="project" value="TreeGrafter"/>
</dbReference>
<dbReference type="PANTHER" id="PTHR46515:SF1">
    <property type="entry name" value="TATA ELEMENT MODULATORY FACTOR"/>
    <property type="match status" value="1"/>
</dbReference>
<feature type="compositionally biased region" description="Pro residues" evidence="2">
    <location>
        <begin position="792"/>
        <end position="801"/>
    </location>
</feature>